<comment type="caution">
    <text evidence="2">The sequence shown here is derived from an EMBL/GenBank/DDBJ whole genome shotgun (WGS) entry which is preliminary data.</text>
</comment>
<keyword evidence="1" id="KW-0812">Transmembrane</keyword>
<reference evidence="2 3" key="1">
    <citation type="submission" date="2012-09" db="EMBL/GenBank/DDBJ databases">
        <title>Genome Sequence of alkane-degrading Bacterium Alcanivorax jadensis T9.</title>
        <authorList>
            <person name="Lai Q."/>
            <person name="Shao Z."/>
        </authorList>
    </citation>
    <scope>NUCLEOTIDE SEQUENCE [LARGE SCALE GENOMIC DNA]</scope>
    <source>
        <strain evidence="2 3">T9</strain>
    </source>
</reference>
<sequence length="156" mass="17250">MSEIKKPIALSIYANLFRNPAAMIFLILFLLIYTVILSVAASEKNIDILELVKAAPFAVSAGVLGIFSIIFWALNYIGRAQKIELTIKESEELFRIRKRLIDEVFDEPSPEATIELAALKAHLLLSGGELNAEPETPSAKLGFEYSDAVKALLKRS</sequence>
<accession>A0ABR4WF80</accession>
<protein>
    <submittedName>
        <fullName evidence="2">Uncharacterized protein</fullName>
    </submittedName>
</protein>
<feature type="transmembrane region" description="Helical" evidence="1">
    <location>
        <begin position="21"/>
        <end position="42"/>
    </location>
</feature>
<evidence type="ECO:0000313" key="3">
    <source>
        <dbReference type="Proteomes" id="UP000029443"/>
    </source>
</evidence>
<dbReference type="RefSeq" id="WP_035244886.1">
    <property type="nucleotide sequence ID" value="NZ_ARXU01000002.1"/>
</dbReference>
<evidence type="ECO:0000313" key="2">
    <source>
        <dbReference type="EMBL" id="KGD62191.1"/>
    </source>
</evidence>
<dbReference type="Proteomes" id="UP000029443">
    <property type="component" value="Unassembled WGS sequence"/>
</dbReference>
<keyword evidence="1" id="KW-0472">Membrane</keyword>
<organism evidence="2 3">
    <name type="scientific">Alcanivorax jadensis T9</name>
    <dbReference type="NCBI Taxonomy" id="1177181"/>
    <lineage>
        <taxon>Bacteria</taxon>
        <taxon>Pseudomonadati</taxon>
        <taxon>Pseudomonadota</taxon>
        <taxon>Gammaproteobacteria</taxon>
        <taxon>Oceanospirillales</taxon>
        <taxon>Alcanivoracaceae</taxon>
        <taxon>Alcanivorax</taxon>
    </lineage>
</organism>
<dbReference type="EMBL" id="ARXU01000002">
    <property type="protein sequence ID" value="KGD62191.1"/>
    <property type="molecule type" value="Genomic_DNA"/>
</dbReference>
<keyword evidence="3" id="KW-1185">Reference proteome</keyword>
<feature type="transmembrane region" description="Helical" evidence="1">
    <location>
        <begin position="54"/>
        <end position="74"/>
    </location>
</feature>
<name>A0ABR4WF80_9GAMM</name>
<keyword evidence="1" id="KW-1133">Transmembrane helix</keyword>
<proteinExistence type="predicted"/>
<evidence type="ECO:0000256" key="1">
    <source>
        <dbReference type="SAM" id="Phobius"/>
    </source>
</evidence>
<gene>
    <name evidence="2" type="ORF">T9A_00482</name>
</gene>